<dbReference type="AlphaFoldDB" id="A0A173VJS4"/>
<organism evidence="2 3">
    <name type="scientific">Dorea longicatena</name>
    <dbReference type="NCBI Taxonomy" id="88431"/>
    <lineage>
        <taxon>Bacteria</taxon>
        <taxon>Bacillati</taxon>
        <taxon>Bacillota</taxon>
        <taxon>Clostridia</taxon>
        <taxon>Lachnospirales</taxon>
        <taxon>Lachnospiraceae</taxon>
        <taxon>Dorea</taxon>
    </lineage>
</organism>
<evidence type="ECO:0000256" key="1">
    <source>
        <dbReference type="SAM" id="MobiDB-lite"/>
    </source>
</evidence>
<dbReference type="EMBL" id="CYXO01000028">
    <property type="protein sequence ID" value="CUN26355.1"/>
    <property type="molecule type" value="Genomic_DNA"/>
</dbReference>
<protein>
    <submittedName>
        <fullName evidence="2">Uncharacterized protein</fullName>
    </submittedName>
</protein>
<gene>
    <name evidence="2" type="ORF">ERS852573_02987</name>
</gene>
<sequence length="53" mass="6078">MSKKQHNNKNIKENGSRMNLQIFGENRNRKRSIATSKEARIKNGKPTGNPPEE</sequence>
<reference evidence="2 3" key="1">
    <citation type="submission" date="2015-09" db="EMBL/GenBank/DDBJ databases">
        <authorList>
            <consortium name="Pathogen Informatics"/>
        </authorList>
    </citation>
    <scope>NUCLEOTIDE SEQUENCE [LARGE SCALE GENOMIC DNA]</scope>
    <source>
        <strain evidence="2 3">2789STDY5834961</strain>
    </source>
</reference>
<dbReference type="RefSeq" id="WP_155515176.1">
    <property type="nucleotide sequence ID" value="NZ_CYXO01000028.1"/>
</dbReference>
<proteinExistence type="predicted"/>
<feature type="region of interest" description="Disordered" evidence="1">
    <location>
        <begin position="1"/>
        <end position="53"/>
    </location>
</feature>
<dbReference type="Proteomes" id="UP000095597">
    <property type="component" value="Unassembled WGS sequence"/>
</dbReference>
<evidence type="ECO:0000313" key="3">
    <source>
        <dbReference type="Proteomes" id="UP000095597"/>
    </source>
</evidence>
<evidence type="ECO:0000313" key="2">
    <source>
        <dbReference type="EMBL" id="CUN26355.1"/>
    </source>
</evidence>
<accession>A0A173VJS4</accession>
<name>A0A173VJS4_9FIRM</name>